<evidence type="ECO:0000313" key="11">
    <source>
        <dbReference type="Proteomes" id="UP000228689"/>
    </source>
</evidence>
<feature type="region of interest" description="Disordered" evidence="7">
    <location>
        <begin position="488"/>
        <end position="514"/>
    </location>
</feature>
<dbReference type="Gene3D" id="3.40.50.1390">
    <property type="entry name" value="Resolvase, N-terminal catalytic domain"/>
    <property type="match status" value="1"/>
</dbReference>
<dbReference type="GO" id="GO:0000150">
    <property type="term" value="F:DNA strand exchange activity"/>
    <property type="evidence" value="ECO:0007669"/>
    <property type="project" value="InterPro"/>
</dbReference>
<dbReference type="InterPro" id="IPR038109">
    <property type="entry name" value="DNA_bind_recomb_sf"/>
</dbReference>
<dbReference type="Proteomes" id="UP000228689">
    <property type="component" value="Unassembled WGS sequence"/>
</dbReference>
<dbReference type="GO" id="GO:0003677">
    <property type="term" value="F:DNA binding"/>
    <property type="evidence" value="ECO:0007669"/>
    <property type="project" value="UniProtKB-KW"/>
</dbReference>
<feature type="domain" description="Resolvase/invertase-type recombinase catalytic" evidence="8">
    <location>
        <begin position="2"/>
        <end position="151"/>
    </location>
</feature>
<evidence type="ECO:0000256" key="6">
    <source>
        <dbReference type="SAM" id="Coils"/>
    </source>
</evidence>
<evidence type="ECO:0000256" key="3">
    <source>
        <dbReference type="ARBA" id="ARBA00023172"/>
    </source>
</evidence>
<feature type="coiled-coil region" evidence="6">
    <location>
        <begin position="354"/>
        <end position="423"/>
    </location>
</feature>
<dbReference type="InterPro" id="IPR036162">
    <property type="entry name" value="Resolvase-like_N_sf"/>
</dbReference>
<evidence type="ECO:0008006" key="12">
    <source>
        <dbReference type="Google" id="ProtNLM"/>
    </source>
</evidence>
<dbReference type="PROSITE" id="PS00397">
    <property type="entry name" value="RECOMBINASES_1"/>
    <property type="match status" value="1"/>
</dbReference>
<dbReference type="InterPro" id="IPR011109">
    <property type="entry name" value="DNA_bind_recombinase_dom"/>
</dbReference>
<evidence type="ECO:0000256" key="7">
    <source>
        <dbReference type="SAM" id="MobiDB-lite"/>
    </source>
</evidence>
<keyword evidence="6" id="KW-0175">Coiled coil</keyword>
<dbReference type="AlphaFoldDB" id="A0A2M7RDN0"/>
<feature type="domain" description="Recombinase" evidence="9">
    <location>
        <begin position="158"/>
        <end position="265"/>
    </location>
</feature>
<protein>
    <recommendedName>
        <fullName evidence="12">Recombinase family protein</fullName>
    </recommendedName>
</protein>
<comment type="caution">
    <text evidence="10">The sequence shown here is derived from an EMBL/GenBank/DDBJ whole genome shotgun (WGS) entry which is preliminary data.</text>
</comment>
<keyword evidence="3" id="KW-0233">DNA recombination</keyword>
<evidence type="ECO:0000259" key="8">
    <source>
        <dbReference type="PROSITE" id="PS51736"/>
    </source>
</evidence>
<dbReference type="PROSITE" id="PS51736">
    <property type="entry name" value="RECOMBINASES_3"/>
    <property type="match status" value="1"/>
</dbReference>
<dbReference type="CDD" id="cd00338">
    <property type="entry name" value="Ser_Recombinase"/>
    <property type="match status" value="1"/>
</dbReference>
<feature type="compositionally biased region" description="Polar residues" evidence="7">
    <location>
        <begin position="498"/>
        <end position="513"/>
    </location>
</feature>
<sequence length="540" mass="62817">MNYFIYARVSTTRQAERELSIPAQVKACHKFATERGWHFLENGVYEERDESARNVDQPKLQEMLHRAKNDSKVDVIVVHKLDRLCRNVADYGAIKHMLKKHDVKIVSAVEQFDESFSGELVENIMASIAQWTSQNISWEVKKGLREAAERGRFPGVAPIGYLNDRKNKTLFVDEVKAPYIKMAFELYAAGKHSYKSLAKEMAKRGLKTRNRKVVGKKAIERILQNSIYYGLIKRQGVTSQANFPPLITKKLFDDVNEIIAQHNRYADRSRKHLYSLSGFIRCADCGSMLCGDVKKGHLYYFCSHGKDHSCKEKKYIRSENAEADVVKYLSYVELPEKFKRTLDTYFEHYAKESVDQEEKERKSIKRELSRVQQQLHNLVVDRSKRIIDADAFLKVQDDLLREKETYQDRLGELETRADKFVQKLNEIMDFTNHADKLFSQSGLYQQRTILKLCFEGFTAKNQKLMPIWTPVFDIILNLNNLVCQKPNQVQTEEKPSVRNWTSGGMEGTSSRRSAPQDRLLVPSIYYYKKRMAYKLNHSPY</sequence>
<dbReference type="SMART" id="SM00857">
    <property type="entry name" value="Resolvase"/>
    <property type="match status" value="1"/>
</dbReference>
<dbReference type="InterPro" id="IPR006118">
    <property type="entry name" value="Recombinase_CS"/>
</dbReference>
<dbReference type="InterPro" id="IPR050639">
    <property type="entry name" value="SSR_resolvase"/>
</dbReference>
<name>A0A2M7RDN0_9BACT</name>
<reference evidence="11" key="1">
    <citation type="submission" date="2017-09" db="EMBL/GenBank/DDBJ databases">
        <title>Depth-based differentiation of microbial function through sediment-hosted aquifers and enrichment of novel symbionts in the deep terrestrial subsurface.</title>
        <authorList>
            <person name="Probst A.J."/>
            <person name="Ladd B."/>
            <person name="Jarett J.K."/>
            <person name="Geller-Mcgrath D.E."/>
            <person name="Sieber C.M.K."/>
            <person name="Emerson J.B."/>
            <person name="Anantharaman K."/>
            <person name="Thomas B.C."/>
            <person name="Malmstrom R."/>
            <person name="Stieglmeier M."/>
            <person name="Klingl A."/>
            <person name="Woyke T."/>
            <person name="Ryan C.M."/>
            <person name="Banfield J.F."/>
        </authorList>
    </citation>
    <scope>NUCLEOTIDE SEQUENCE [LARGE SCALE GENOMIC DNA]</scope>
</reference>
<dbReference type="InterPro" id="IPR006119">
    <property type="entry name" value="Resolv_N"/>
</dbReference>
<keyword evidence="2" id="KW-0238">DNA-binding</keyword>
<feature type="active site" description="O-(5'-phospho-DNA)-serine intermediate" evidence="4 5">
    <location>
        <position position="10"/>
    </location>
</feature>
<keyword evidence="1" id="KW-0229">DNA integration</keyword>
<dbReference type="PANTHER" id="PTHR30461">
    <property type="entry name" value="DNA-INVERTASE FROM LAMBDOID PROPHAGE"/>
    <property type="match status" value="1"/>
</dbReference>
<evidence type="ECO:0000256" key="5">
    <source>
        <dbReference type="PROSITE-ProRule" id="PRU10137"/>
    </source>
</evidence>
<evidence type="ECO:0000256" key="4">
    <source>
        <dbReference type="PIRSR" id="PIRSR606118-50"/>
    </source>
</evidence>
<dbReference type="GO" id="GO:0015074">
    <property type="term" value="P:DNA integration"/>
    <property type="evidence" value="ECO:0007669"/>
    <property type="project" value="UniProtKB-KW"/>
</dbReference>
<accession>A0A2M7RDN0</accession>
<dbReference type="Pfam" id="PF13408">
    <property type="entry name" value="Zn_ribbon_recom"/>
    <property type="match status" value="1"/>
</dbReference>
<evidence type="ECO:0000259" key="9">
    <source>
        <dbReference type="PROSITE" id="PS51737"/>
    </source>
</evidence>
<proteinExistence type="predicted"/>
<dbReference type="Gene3D" id="3.90.1750.20">
    <property type="entry name" value="Putative Large Serine Recombinase, Chain B, Domain 2"/>
    <property type="match status" value="1"/>
</dbReference>
<evidence type="ECO:0000256" key="2">
    <source>
        <dbReference type="ARBA" id="ARBA00023125"/>
    </source>
</evidence>
<dbReference type="InterPro" id="IPR025827">
    <property type="entry name" value="Zn_ribbon_recom_dom"/>
</dbReference>
<dbReference type="Pfam" id="PF00239">
    <property type="entry name" value="Resolvase"/>
    <property type="match status" value="1"/>
</dbReference>
<organism evidence="10 11">
    <name type="scientific">Candidatus Komeilibacteria bacterium CG_4_10_14_0_8_um_filter_37_78</name>
    <dbReference type="NCBI Taxonomy" id="1974471"/>
    <lineage>
        <taxon>Bacteria</taxon>
        <taxon>Candidatus Komeiliibacteriota</taxon>
    </lineage>
</organism>
<dbReference type="SUPFAM" id="SSF53041">
    <property type="entry name" value="Resolvase-like"/>
    <property type="match status" value="1"/>
</dbReference>
<evidence type="ECO:0000256" key="1">
    <source>
        <dbReference type="ARBA" id="ARBA00022908"/>
    </source>
</evidence>
<gene>
    <name evidence="10" type="ORF">COY67_02260</name>
</gene>
<dbReference type="Pfam" id="PF07508">
    <property type="entry name" value="Recombinase"/>
    <property type="match status" value="1"/>
</dbReference>
<dbReference type="PROSITE" id="PS51737">
    <property type="entry name" value="RECOMBINASE_DNA_BIND"/>
    <property type="match status" value="1"/>
</dbReference>
<dbReference type="EMBL" id="PFMC01000059">
    <property type="protein sequence ID" value="PIY94717.1"/>
    <property type="molecule type" value="Genomic_DNA"/>
</dbReference>
<evidence type="ECO:0000313" key="10">
    <source>
        <dbReference type="EMBL" id="PIY94717.1"/>
    </source>
</evidence>
<dbReference type="PANTHER" id="PTHR30461:SF23">
    <property type="entry name" value="DNA RECOMBINASE-RELATED"/>
    <property type="match status" value="1"/>
</dbReference>